<reference evidence="3" key="1">
    <citation type="submission" date="2017-09" db="EMBL/GenBank/DDBJ databases">
        <title>Depth-based differentiation of microbial function through sediment-hosted aquifers and enrichment of novel symbionts in the deep terrestrial subsurface.</title>
        <authorList>
            <person name="Probst A.J."/>
            <person name="Ladd B."/>
            <person name="Jarett J.K."/>
            <person name="Geller-Mcgrath D.E."/>
            <person name="Sieber C.M.K."/>
            <person name="Emerson J.B."/>
            <person name="Anantharaman K."/>
            <person name="Thomas B.C."/>
            <person name="Malmstrom R."/>
            <person name="Stieglmeier M."/>
            <person name="Klingl A."/>
            <person name="Woyke T."/>
            <person name="Ryan C.M."/>
            <person name="Banfield J.F."/>
        </authorList>
    </citation>
    <scope>NUCLEOTIDE SEQUENCE [LARGE SCALE GENOMIC DNA]</scope>
</reference>
<dbReference type="PANTHER" id="PTHR36832:SF1">
    <property type="entry name" value="SLR1174 PROTEIN"/>
    <property type="match status" value="1"/>
</dbReference>
<protein>
    <recommendedName>
        <fullName evidence="4">ABC transporter permease</fullName>
    </recommendedName>
</protein>
<feature type="transmembrane region" description="Helical" evidence="1">
    <location>
        <begin position="56"/>
        <end position="74"/>
    </location>
</feature>
<keyword evidence="1" id="KW-0472">Membrane</keyword>
<keyword evidence="1" id="KW-1133">Transmembrane helix</keyword>
<dbReference type="AlphaFoldDB" id="A0A2M8GLV6"/>
<feature type="transmembrane region" description="Helical" evidence="1">
    <location>
        <begin position="139"/>
        <end position="163"/>
    </location>
</feature>
<feature type="transmembrane region" description="Helical" evidence="1">
    <location>
        <begin position="197"/>
        <end position="213"/>
    </location>
</feature>
<feature type="transmembrane region" description="Helical" evidence="1">
    <location>
        <begin position="225"/>
        <end position="248"/>
    </location>
</feature>
<dbReference type="PANTHER" id="PTHR36832">
    <property type="entry name" value="SLR1174 PROTEIN-RELATED"/>
    <property type="match status" value="1"/>
</dbReference>
<feature type="transmembrane region" description="Helical" evidence="1">
    <location>
        <begin position="23"/>
        <end position="44"/>
    </location>
</feature>
<evidence type="ECO:0000313" key="2">
    <source>
        <dbReference type="EMBL" id="PJC81537.1"/>
    </source>
</evidence>
<keyword evidence="1" id="KW-0812">Transmembrane</keyword>
<evidence type="ECO:0008006" key="4">
    <source>
        <dbReference type="Google" id="ProtNLM"/>
    </source>
</evidence>
<proteinExistence type="predicted"/>
<feature type="transmembrane region" description="Helical" evidence="1">
    <location>
        <begin position="112"/>
        <end position="133"/>
    </location>
</feature>
<feature type="transmembrane region" description="Helical" evidence="1">
    <location>
        <begin position="175"/>
        <end position="191"/>
    </location>
</feature>
<comment type="caution">
    <text evidence="2">The sequence shown here is derived from an EMBL/GenBank/DDBJ whole genome shotgun (WGS) entry which is preliminary data.</text>
</comment>
<gene>
    <name evidence="2" type="ORF">CO007_04205</name>
</gene>
<evidence type="ECO:0000313" key="3">
    <source>
        <dbReference type="Proteomes" id="UP000229370"/>
    </source>
</evidence>
<dbReference type="EMBL" id="PFQK01000072">
    <property type="protein sequence ID" value="PJC81537.1"/>
    <property type="molecule type" value="Genomic_DNA"/>
</dbReference>
<dbReference type="InterPro" id="IPR010390">
    <property type="entry name" value="ABC-2_transporter-like"/>
</dbReference>
<organism evidence="2 3">
    <name type="scientific">Candidatus Roizmanbacteria bacterium CG_4_8_14_3_um_filter_36_10</name>
    <dbReference type="NCBI Taxonomy" id="1974834"/>
    <lineage>
        <taxon>Bacteria</taxon>
        <taxon>Candidatus Roizmaniibacteriota</taxon>
    </lineage>
</organism>
<sequence>MRKYWVVFTTTVKEYFVYRLNFIIWRLRVFLSFAITFFLWLAVFQDRIRFASYEKNYLLSYILYANILANFVLGTRTIDIAAEIIDGSIINRLLKPISFFKFYLCRDLADKLLNLVFVVVEVGLLVILFKTPLVAPKNWLVFFVFISSGTLISFFISLCLSFIGFWSNEVWSPRFLFLTMVFFLSGTYFPLDLLPRIIYYLLLLTPFPYLYYLPTQILLGKVYQIGYWPLIISFFWLWLLGRITVYLWRTGNKNYSFWGR</sequence>
<dbReference type="Proteomes" id="UP000229370">
    <property type="component" value="Unassembled WGS sequence"/>
</dbReference>
<dbReference type="Pfam" id="PF06182">
    <property type="entry name" value="ABC2_membrane_6"/>
    <property type="match status" value="1"/>
</dbReference>
<name>A0A2M8GLV6_9BACT</name>
<accession>A0A2M8GLV6</accession>
<evidence type="ECO:0000256" key="1">
    <source>
        <dbReference type="SAM" id="Phobius"/>
    </source>
</evidence>